<reference evidence="1 2" key="1">
    <citation type="submission" date="2020-02" db="EMBL/GenBank/DDBJ databases">
        <authorList>
            <person name="Li X.-J."/>
            <person name="Feng X.-M."/>
        </authorList>
    </citation>
    <scope>NUCLEOTIDE SEQUENCE [LARGE SCALE GENOMIC DNA]</scope>
    <source>
        <strain evidence="1 2">CGMCC 4.7225</strain>
    </source>
</reference>
<sequence length="581" mass="63796">MNQQVTVRLNGILGEHLAAAVAQLSMDTPYSERLVVQDVVRDPESPRLFEDYAGDLSGRYIDACGVAFELGLPFDTEKAQRILTTVLNTQNPDGSFGRPGAAGMLDHGRAWGHGRLLAGLLRAAAWSGERNAHRLRDAVPALVRWFAYSADDWVEWLADPVNQRRKFLLDCYSCVLPLVEYYRQSGDETALRTAGRLAAALPDRLEGVHMHGYLLALRGMLELGVETGNAELSEYVLRAADRVATGFLLPHGGVLESTTTPWDINTEGCGIADWAMLCARLAELGRGPRHATRYEQALFNALLHAQHTSGHFGCETRNPDATMLHADYAPQAWWCCTFHGVAAIGYVASRAAVVTSDAVDIALPVSFRQVVDLGDHTIDVEVTSAYPDSGPVDVRVSSTGDLPTILRLRLPRTSVLRQVLRDGETVATRFDGDRVVVDLPDGKATVRFELEAALSFEGRGSRTFLPMANSTEPDIDLTEGPWAVYLGPRLLAASSTTNDLEDLLRIRALQISLHDGIVQAEDGRWRATAWGYDTFRTDVTLEPLATTDRGRNDAATRISFPILVTSPQSVHDPHEQHPHEH</sequence>
<accession>A0A6N9YS40</accession>
<gene>
    <name evidence="1" type="ORF">G1H11_21365</name>
</gene>
<name>A0A6N9YS40_9ACTN</name>
<dbReference type="Proteomes" id="UP000469185">
    <property type="component" value="Unassembled WGS sequence"/>
</dbReference>
<dbReference type="GO" id="GO:0005975">
    <property type="term" value="P:carbohydrate metabolic process"/>
    <property type="evidence" value="ECO:0007669"/>
    <property type="project" value="InterPro"/>
</dbReference>
<dbReference type="EMBL" id="JAAGOB010000014">
    <property type="protein sequence ID" value="NED97851.1"/>
    <property type="molecule type" value="Genomic_DNA"/>
</dbReference>
<protein>
    <submittedName>
        <fullName evidence="1">Uncharacterized protein</fullName>
    </submittedName>
</protein>
<keyword evidence="2" id="KW-1185">Reference proteome</keyword>
<evidence type="ECO:0000313" key="2">
    <source>
        <dbReference type="Proteomes" id="UP000469185"/>
    </source>
</evidence>
<comment type="caution">
    <text evidence="1">The sequence shown here is derived from an EMBL/GenBank/DDBJ whole genome shotgun (WGS) entry which is preliminary data.</text>
</comment>
<dbReference type="SUPFAM" id="SSF48208">
    <property type="entry name" value="Six-hairpin glycosidases"/>
    <property type="match status" value="1"/>
</dbReference>
<proteinExistence type="predicted"/>
<organism evidence="1 2">
    <name type="scientific">Phytoactinopolyspora alkaliphila</name>
    <dbReference type="NCBI Taxonomy" id="1783498"/>
    <lineage>
        <taxon>Bacteria</taxon>
        <taxon>Bacillati</taxon>
        <taxon>Actinomycetota</taxon>
        <taxon>Actinomycetes</taxon>
        <taxon>Jiangellales</taxon>
        <taxon>Jiangellaceae</taxon>
        <taxon>Phytoactinopolyspora</taxon>
    </lineage>
</organism>
<dbReference type="RefSeq" id="WP_163820643.1">
    <property type="nucleotide sequence ID" value="NZ_JAAGOB010000014.1"/>
</dbReference>
<dbReference type="AlphaFoldDB" id="A0A6N9YS40"/>
<dbReference type="InterPro" id="IPR008928">
    <property type="entry name" value="6-hairpin_glycosidase_sf"/>
</dbReference>
<evidence type="ECO:0000313" key="1">
    <source>
        <dbReference type="EMBL" id="NED97851.1"/>
    </source>
</evidence>